<evidence type="ECO:0000256" key="1">
    <source>
        <dbReference type="ARBA" id="ARBA00001120"/>
    </source>
</evidence>
<evidence type="ECO:0000256" key="4">
    <source>
        <dbReference type="ARBA" id="ARBA00022527"/>
    </source>
</evidence>
<evidence type="ECO:0000256" key="5">
    <source>
        <dbReference type="ARBA" id="ARBA00022679"/>
    </source>
</evidence>
<dbReference type="NCBIfam" id="TIGR00679">
    <property type="entry name" value="hpr-ser"/>
    <property type="match status" value="1"/>
</dbReference>
<evidence type="ECO:0000259" key="13">
    <source>
        <dbReference type="Pfam" id="PF02603"/>
    </source>
</evidence>
<sequence>MFNDSAESALGLIPEITVQRLFDERHETLHLEVLNPDIDLDRPVSNPDLSSPGIALMGYTERFASDRIQVFGETEIAYLRGLTSEERRERVKGVFSFGIPVVFVTKGLELPDGLLEVAAECSIPVLRSDLSTKDFYRHIKPYLDAVLAPRTNVHGSLADVYGVGLLFVGDSGVGKSECVLDLVERGHRLVADDHIIVSRRGPDILLGQGHQLQAHHMEIRGLGIIDIRALFGIHATRQQKRIEVMVRLQRWDEDTAYTRTGLDTTEVDLLGIKIPEVTIPLNAGKNITVISEVVAMNHLLKYAGIDSAAAFNQNLQDAMRPVHEYFEQDYE</sequence>
<dbReference type="SUPFAM" id="SSF75138">
    <property type="entry name" value="HprK N-terminal domain-like"/>
    <property type="match status" value="1"/>
</dbReference>
<comment type="cofactor">
    <cofactor evidence="2">
        <name>Mg(2+)</name>
        <dbReference type="ChEBI" id="CHEBI:18420"/>
    </cofactor>
</comment>
<dbReference type="GO" id="GO:0000155">
    <property type="term" value="F:phosphorelay sensor kinase activity"/>
    <property type="evidence" value="ECO:0007669"/>
    <property type="project" value="InterPro"/>
</dbReference>
<protein>
    <recommendedName>
        <fullName evidence="16">HPr kinase/phosphorylase C-terminal domain-containing protein</fullName>
    </recommendedName>
</protein>
<keyword evidence="5" id="KW-0808">Transferase</keyword>
<dbReference type="HAMAP" id="MF_01249">
    <property type="entry name" value="HPr_kinase"/>
    <property type="match status" value="1"/>
</dbReference>
<organism evidence="15">
    <name type="scientific">marine metagenome</name>
    <dbReference type="NCBI Taxonomy" id="408172"/>
    <lineage>
        <taxon>unclassified sequences</taxon>
        <taxon>metagenomes</taxon>
        <taxon>ecological metagenomes</taxon>
    </lineage>
</organism>
<comment type="similarity">
    <text evidence="3">Belongs to the HPrK/P family.</text>
</comment>
<dbReference type="GO" id="GO:0046872">
    <property type="term" value="F:metal ion binding"/>
    <property type="evidence" value="ECO:0007669"/>
    <property type="project" value="UniProtKB-KW"/>
</dbReference>
<name>A0A381PGG0_9ZZZZ</name>
<dbReference type="Pfam" id="PF07475">
    <property type="entry name" value="Hpr_kinase_C"/>
    <property type="match status" value="1"/>
</dbReference>
<evidence type="ECO:0000313" key="15">
    <source>
        <dbReference type="EMBL" id="SUZ66101.1"/>
    </source>
</evidence>
<reference evidence="15" key="1">
    <citation type="submission" date="2018-05" db="EMBL/GenBank/DDBJ databases">
        <authorList>
            <person name="Lanie J.A."/>
            <person name="Ng W.-L."/>
            <person name="Kazmierczak K.M."/>
            <person name="Andrzejewski T.M."/>
            <person name="Davidsen T.M."/>
            <person name="Wayne K.J."/>
            <person name="Tettelin H."/>
            <person name="Glass J.I."/>
            <person name="Rusch D."/>
            <person name="Podicherti R."/>
            <person name="Tsui H.-C.T."/>
            <person name="Winkler M.E."/>
        </authorList>
    </citation>
    <scope>NUCLEOTIDE SEQUENCE</scope>
</reference>
<evidence type="ECO:0000256" key="7">
    <source>
        <dbReference type="ARBA" id="ARBA00022741"/>
    </source>
</evidence>
<dbReference type="InterPro" id="IPR027417">
    <property type="entry name" value="P-loop_NTPase"/>
</dbReference>
<evidence type="ECO:0000256" key="8">
    <source>
        <dbReference type="ARBA" id="ARBA00022777"/>
    </source>
</evidence>
<proteinExistence type="inferred from homology"/>
<dbReference type="InterPro" id="IPR011104">
    <property type="entry name" value="Hpr_kin/Pase_C"/>
</dbReference>
<dbReference type="GO" id="GO:0006109">
    <property type="term" value="P:regulation of carbohydrate metabolic process"/>
    <property type="evidence" value="ECO:0007669"/>
    <property type="project" value="InterPro"/>
</dbReference>
<evidence type="ECO:0000256" key="12">
    <source>
        <dbReference type="ARBA" id="ARBA00047657"/>
    </source>
</evidence>
<keyword evidence="10" id="KW-0460">Magnesium</keyword>
<dbReference type="InterPro" id="IPR003755">
    <property type="entry name" value="HPr(Ser)_kin/Pase"/>
</dbReference>
<dbReference type="FunFam" id="3.40.50.300:FF:000174">
    <property type="entry name" value="HPr kinase/phosphorylase"/>
    <property type="match status" value="1"/>
</dbReference>
<gene>
    <name evidence="15" type="ORF">METZ01_LOCUS18955</name>
</gene>
<dbReference type="GO" id="GO:0005524">
    <property type="term" value="F:ATP binding"/>
    <property type="evidence" value="ECO:0007669"/>
    <property type="project" value="UniProtKB-KW"/>
</dbReference>
<evidence type="ECO:0000256" key="2">
    <source>
        <dbReference type="ARBA" id="ARBA00001946"/>
    </source>
</evidence>
<keyword evidence="8" id="KW-0418">Kinase</keyword>
<dbReference type="Gene3D" id="3.40.50.300">
    <property type="entry name" value="P-loop containing nucleotide triphosphate hydrolases"/>
    <property type="match status" value="1"/>
</dbReference>
<keyword evidence="4" id="KW-0723">Serine/threonine-protein kinase</keyword>
<dbReference type="SUPFAM" id="SSF53795">
    <property type="entry name" value="PEP carboxykinase-like"/>
    <property type="match status" value="1"/>
</dbReference>
<keyword evidence="7" id="KW-0547">Nucleotide-binding</keyword>
<dbReference type="InterPro" id="IPR011126">
    <property type="entry name" value="Hpr_kin/Pase_Hpr_N"/>
</dbReference>
<evidence type="ECO:0000256" key="9">
    <source>
        <dbReference type="ARBA" id="ARBA00022840"/>
    </source>
</evidence>
<dbReference type="Gene3D" id="3.40.1390.20">
    <property type="entry name" value="HprK N-terminal domain-like"/>
    <property type="match status" value="1"/>
</dbReference>
<evidence type="ECO:0000256" key="11">
    <source>
        <dbReference type="ARBA" id="ARBA00023268"/>
    </source>
</evidence>
<comment type="catalytic activity">
    <reaction evidence="1">
        <text>[HPr protein]-L-serine + ATP = [HPr protein]-O-phospho-L-serine + ADP + H(+)</text>
        <dbReference type="Rhea" id="RHEA:46600"/>
        <dbReference type="Rhea" id="RHEA-COMP:11602"/>
        <dbReference type="Rhea" id="RHEA-COMP:11603"/>
        <dbReference type="ChEBI" id="CHEBI:15378"/>
        <dbReference type="ChEBI" id="CHEBI:29999"/>
        <dbReference type="ChEBI" id="CHEBI:30616"/>
        <dbReference type="ChEBI" id="CHEBI:83421"/>
        <dbReference type="ChEBI" id="CHEBI:456216"/>
    </reaction>
</comment>
<evidence type="ECO:0000259" key="14">
    <source>
        <dbReference type="Pfam" id="PF07475"/>
    </source>
</evidence>
<feature type="domain" description="HPr kinase/phosphorylase C-terminal" evidence="14">
    <location>
        <begin position="147"/>
        <end position="314"/>
    </location>
</feature>
<dbReference type="GO" id="GO:0004674">
    <property type="term" value="F:protein serine/threonine kinase activity"/>
    <property type="evidence" value="ECO:0007669"/>
    <property type="project" value="UniProtKB-KW"/>
</dbReference>
<feature type="domain" description="HPr(Ser) kinase/phosphorylase N-terminal" evidence="13">
    <location>
        <begin position="16"/>
        <end position="143"/>
    </location>
</feature>
<dbReference type="EMBL" id="UINC01000975">
    <property type="protein sequence ID" value="SUZ66101.1"/>
    <property type="molecule type" value="Genomic_DNA"/>
</dbReference>
<dbReference type="PANTHER" id="PTHR30305:SF1">
    <property type="entry name" value="HPR KINASE_PHOSPHORYLASE"/>
    <property type="match status" value="1"/>
</dbReference>
<dbReference type="CDD" id="cd01918">
    <property type="entry name" value="HprK_C"/>
    <property type="match status" value="1"/>
</dbReference>
<accession>A0A381PGG0</accession>
<dbReference type="PANTHER" id="PTHR30305">
    <property type="entry name" value="PROTEIN YJDM-RELATED"/>
    <property type="match status" value="1"/>
</dbReference>
<evidence type="ECO:0000256" key="6">
    <source>
        <dbReference type="ARBA" id="ARBA00022723"/>
    </source>
</evidence>
<dbReference type="Pfam" id="PF02603">
    <property type="entry name" value="Hpr_kinase_N"/>
    <property type="match status" value="1"/>
</dbReference>
<keyword evidence="6" id="KW-0479">Metal-binding</keyword>
<evidence type="ECO:0008006" key="16">
    <source>
        <dbReference type="Google" id="ProtNLM"/>
    </source>
</evidence>
<evidence type="ECO:0000256" key="3">
    <source>
        <dbReference type="ARBA" id="ARBA00006883"/>
    </source>
</evidence>
<evidence type="ECO:0000256" key="10">
    <source>
        <dbReference type="ARBA" id="ARBA00022842"/>
    </source>
</evidence>
<comment type="catalytic activity">
    <reaction evidence="12">
        <text>[HPr protein]-O-phospho-L-serine + phosphate + H(+) = [HPr protein]-L-serine + diphosphate</text>
        <dbReference type="Rhea" id="RHEA:46604"/>
        <dbReference type="Rhea" id="RHEA-COMP:11602"/>
        <dbReference type="Rhea" id="RHEA-COMP:11603"/>
        <dbReference type="ChEBI" id="CHEBI:15378"/>
        <dbReference type="ChEBI" id="CHEBI:29999"/>
        <dbReference type="ChEBI" id="CHEBI:33019"/>
        <dbReference type="ChEBI" id="CHEBI:43474"/>
        <dbReference type="ChEBI" id="CHEBI:83421"/>
    </reaction>
</comment>
<dbReference type="AlphaFoldDB" id="A0A381PGG0"/>
<dbReference type="InterPro" id="IPR028979">
    <property type="entry name" value="Ser_kin/Pase_Hpr-like_N_sf"/>
</dbReference>
<keyword evidence="11" id="KW-0511">Multifunctional enzyme</keyword>
<keyword evidence="9" id="KW-0067">ATP-binding</keyword>